<organism evidence="1 2">
    <name type="scientific">Magallana gigas</name>
    <name type="common">Pacific oyster</name>
    <name type="synonym">Crassostrea gigas</name>
    <dbReference type="NCBI Taxonomy" id="29159"/>
    <lineage>
        <taxon>Eukaryota</taxon>
        <taxon>Metazoa</taxon>
        <taxon>Spiralia</taxon>
        <taxon>Lophotrochozoa</taxon>
        <taxon>Mollusca</taxon>
        <taxon>Bivalvia</taxon>
        <taxon>Autobranchia</taxon>
        <taxon>Pteriomorphia</taxon>
        <taxon>Ostreida</taxon>
        <taxon>Ostreoidea</taxon>
        <taxon>Ostreidae</taxon>
        <taxon>Magallana</taxon>
    </lineage>
</organism>
<protein>
    <submittedName>
        <fullName evidence="1">Uncharacterized protein</fullName>
    </submittedName>
</protein>
<proteinExistence type="predicted"/>
<dbReference type="Proteomes" id="UP000005408">
    <property type="component" value="Unassembled WGS sequence"/>
</dbReference>
<evidence type="ECO:0000313" key="2">
    <source>
        <dbReference type="Proteomes" id="UP000005408"/>
    </source>
</evidence>
<sequence length="424" mass="48649">MKSFTLEDWKKEIQLALSDGKYIHLVNHEIPELKKYMETGIGDVFLKFADAIELLTSITGINSIPVHTCTFTISFGVMSNIFKKIGTQFKSTIPQIDEDKTYSALLRFQDSELRAEAAGLEDLLYHTHAYLNEIDDQARESVVIRLEDKFPTNDSVRFLGKLKAKTYELLTTSDLQSAHRASVYVNLYFRLAILRTLVLWQVFCIKERSGFDRPSTQGVLALITESNKSDLEVLTYVTETNFQKSVFLTIFTPTKCEHYLHFLRIHRIKIPTVGGGKSFCGSIRNICLSNSPDIKFKMSSLYWGRICGSDKKNSASCKFELEPVENENLNCIFYIRSTKYSDYYVYMHKEGNCFSFKGQPGPEGQWKVVQFENGSQVQYIMSPIKWPCRFLYLKSFLGNAQLYIGGTYDLEANKDQSLWEIPEA</sequence>
<name>A0A8W8JIL9_MAGGI</name>
<evidence type="ECO:0000313" key="1">
    <source>
        <dbReference type="EnsemblMetazoa" id="G19604.2:cds"/>
    </source>
</evidence>
<keyword evidence="2" id="KW-1185">Reference proteome</keyword>
<reference evidence="1" key="1">
    <citation type="submission" date="2022-08" db="UniProtKB">
        <authorList>
            <consortium name="EnsemblMetazoa"/>
        </authorList>
    </citation>
    <scope>IDENTIFICATION</scope>
    <source>
        <strain evidence="1">05x7-T-G4-1.051#20</strain>
    </source>
</reference>
<accession>A0A8W8JIL9</accession>
<dbReference type="AlphaFoldDB" id="A0A8W8JIL9"/>
<dbReference type="EnsemblMetazoa" id="G19604.2">
    <property type="protein sequence ID" value="G19604.2:cds"/>
    <property type="gene ID" value="G19604"/>
</dbReference>
<dbReference type="EnsemblMetazoa" id="G19604.1">
    <property type="protein sequence ID" value="G19604.1:cds"/>
    <property type="gene ID" value="G19604"/>
</dbReference>